<feature type="region of interest" description="Disordered" evidence="1">
    <location>
        <begin position="675"/>
        <end position="740"/>
    </location>
</feature>
<dbReference type="Proteomes" id="UP000242287">
    <property type="component" value="Unassembled WGS sequence"/>
</dbReference>
<dbReference type="STRING" id="703135.A0A2A9NS61"/>
<keyword evidence="4" id="KW-1185">Reference proteome</keyword>
<reference evidence="3 4" key="1">
    <citation type="submission" date="2014-02" db="EMBL/GenBank/DDBJ databases">
        <title>Transposable element dynamics among asymbiotic and ectomycorrhizal Amanita fungi.</title>
        <authorList>
            <consortium name="DOE Joint Genome Institute"/>
            <person name="Hess J."/>
            <person name="Skrede I."/>
            <person name="Wolfe B."/>
            <person name="LaButti K."/>
            <person name="Ohm R.A."/>
            <person name="Grigoriev I.V."/>
            <person name="Pringle A."/>
        </authorList>
    </citation>
    <scope>NUCLEOTIDE SEQUENCE [LARGE SCALE GENOMIC DNA]</scope>
    <source>
        <strain evidence="3 4">SKay4041</strain>
    </source>
</reference>
<gene>
    <name evidence="3" type="ORF">AMATHDRAFT_80440</name>
</gene>
<dbReference type="PANTHER" id="PTHR28159">
    <property type="entry name" value="TRAFFICKING PROTEIN PARTICLE COMPLEX II-SPECIFIC SUBUNIT 65"/>
    <property type="match status" value="1"/>
</dbReference>
<dbReference type="Pfam" id="PF12735">
    <property type="entry name" value="IgD3_Trs65"/>
    <property type="match status" value="1"/>
</dbReference>
<feature type="region of interest" description="Disordered" evidence="1">
    <location>
        <begin position="614"/>
        <end position="641"/>
    </location>
</feature>
<organism evidence="3 4">
    <name type="scientific">Amanita thiersii Skay4041</name>
    <dbReference type="NCBI Taxonomy" id="703135"/>
    <lineage>
        <taxon>Eukaryota</taxon>
        <taxon>Fungi</taxon>
        <taxon>Dikarya</taxon>
        <taxon>Basidiomycota</taxon>
        <taxon>Agaricomycotina</taxon>
        <taxon>Agaricomycetes</taxon>
        <taxon>Agaricomycetidae</taxon>
        <taxon>Agaricales</taxon>
        <taxon>Pluteineae</taxon>
        <taxon>Amanitaceae</taxon>
        <taxon>Amanita</taxon>
    </lineage>
</organism>
<dbReference type="AlphaFoldDB" id="A0A2A9NS61"/>
<accession>A0A2A9NS61</accession>
<dbReference type="GO" id="GO:1990071">
    <property type="term" value="C:TRAPPII protein complex"/>
    <property type="evidence" value="ECO:0007669"/>
    <property type="project" value="InterPro"/>
</dbReference>
<dbReference type="GO" id="GO:0006891">
    <property type="term" value="P:intra-Golgi vesicle-mediated transport"/>
    <property type="evidence" value="ECO:0007669"/>
    <property type="project" value="InterPro"/>
</dbReference>
<feature type="compositionally biased region" description="Pro residues" evidence="1">
    <location>
        <begin position="676"/>
        <end position="693"/>
    </location>
</feature>
<dbReference type="GO" id="GO:0005802">
    <property type="term" value="C:trans-Golgi network"/>
    <property type="evidence" value="ECO:0007669"/>
    <property type="project" value="TreeGrafter"/>
</dbReference>
<feature type="compositionally biased region" description="Polar residues" evidence="1">
    <location>
        <begin position="619"/>
        <end position="630"/>
    </location>
</feature>
<dbReference type="PANTHER" id="PTHR28159:SF1">
    <property type="entry name" value="TRAFFICKING PROTEIN PARTICLE COMPLEX II-SPECIFIC SUBUNIT 65"/>
    <property type="match status" value="1"/>
</dbReference>
<name>A0A2A9NS61_9AGAR</name>
<evidence type="ECO:0000313" key="4">
    <source>
        <dbReference type="Proteomes" id="UP000242287"/>
    </source>
</evidence>
<feature type="compositionally biased region" description="Polar residues" evidence="1">
    <location>
        <begin position="694"/>
        <end position="706"/>
    </location>
</feature>
<evidence type="ECO:0000313" key="3">
    <source>
        <dbReference type="EMBL" id="PFH51161.1"/>
    </source>
</evidence>
<dbReference type="InterPro" id="IPR055420">
    <property type="entry name" value="IgD3_Trs65"/>
</dbReference>
<proteinExistence type="predicted"/>
<sequence>MSFEHSFASASLDVAIPDSSLDFPTHDHIDDWLASAKSDSVNRKQAFFDEQLHAFFILRIKHPILDSDPLPESPPQLLLSFLAHLQVSFEATYISPLPDVPHDTRIARLSTPPRASSLLTKANPRLSLHPSIFPPNTPNPTPSAAEHDRKYATSEGTLLLAGIWGQNPSQDSKEHFTLLWSPEEQVWVAIYSLSLTISFVQLHVSDPLLCLTVSATLRDKPITTASSKHPLAVFLEQVDNHSTLVEPDSPGLPNGNASNEFTNKELHGLEEVNLLQGLFAGPTFNINSSNVYLPSSRLGTVSRQKLFSLPPINLPSPELPTPSPMTAIRAVHPTLRKSFRRTLHTVSGFRVRMRPVFVPYVLLARKKGLILGDGEDEREKREAGNDERTVVLCVEVENSGDAGPATGFRVEKVDIKVGGDHAQALLIGWGEEFLEEMDESKVFPLEVEPYAQYNLLYAVWFLQPPEELDGLGPGRNMSVSNVGSDLNRTVTIYIHGKPYENRHPTILNGSSVDSFSTVFPTRTFSSRWNCTLNIKALMQGYEALDTSDPLDPNSKFPSALPEPPSPFPLSAAKAGVFSPDFPSPASTPRSSLVAGSKRFSAPVSSATVPLKSARPITPFSRSPYRQSDPISTPPPSNRQSFLLPSQSLAAQSLRSPTTYTPLSLNIPSAYIEGNYPEPPPLTPAYPPHSPLQPSPISQGPVTTQGAGSVGPTLEPRRERGSSTPTSAGIPPISTPSGGMYPLTGDQRYVDPAKTPQKQEGGDSIVVSVRLMSPHEGDDEKYEQDVDERIYPLTRFMVEVFVFNRSTWTRRFELSCPNTIRKRRRERISQLGRVEDIESKLGYPGILPMDNRLRIGPLRPSACQTVRMQFLAVSSGVHSIDTLMLTDIETGYSMNLRSVMDVVVHEVPQG</sequence>
<dbReference type="EMBL" id="KZ301991">
    <property type="protein sequence ID" value="PFH51161.1"/>
    <property type="molecule type" value="Genomic_DNA"/>
</dbReference>
<evidence type="ECO:0000256" key="1">
    <source>
        <dbReference type="SAM" id="MobiDB-lite"/>
    </source>
</evidence>
<dbReference type="InterPro" id="IPR024662">
    <property type="entry name" value="Trs65"/>
</dbReference>
<evidence type="ECO:0000259" key="2">
    <source>
        <dbReference type="Pfam" id="PF12735"/>
    </source>
</evidence>
<dbReference type="OrthoDB" id="24630at2759"/>
<protein>
    <recommendedName>
        <fullName evidence="2">Trafficking protein particle complex II-specific subunit 65 IgD3 domain-containing protein</fullName>
    </recommendedName>
</protein>
<feature type="domain" description="Trafficking protein particle complex II-specific subunit 65 IgD3" evidence="2">
    <location>
        <begin position="847"/>
        <end position="903"/>
    </location>
</feature>